<dbReference type="PANTHER" id="PTHR31435:SF10">
    <property type="entry name" value="BSR4717 PROTEIN"/>
    <property type="match status" value="1"/>
</dbReference>
<evidence type="ECO:0000313" key="3">
    <source>
        <dbReference type="Proteomes" id="UP001500755"/>
    </source>
</evidence>
<protein>
    <recommendedName>
        <fullName evidence="1">N-acetyltransferase domain-containing protein</fullName>
    </recommendedName>
</protein>
<dbReference type="RefSeq" id="WP_344306692.1">
    <property type="nucleotide sequence ID" value="NZ_BAAANO010000005.1"/>
</dbReference>
<reference evidence="3" key="1">
    <citation type="journal article" date="2019" name="Int. J. Syst. Evol. Microbiol.">
        <title>The Global Catalogue of Microorganisms (GCM) 10K type strain sequencing project: providing services to taxonomists for standard genome sequencing and annotation.</title>
        <authorList>
            <consortium name="The Broad Institute Genomics Platform"/>
            <consortium name="The Broad Institute Genome Sequencing Center for Infectious Disease"/>
            <person name="Wu L."/>
            <person name="Ma J."/>
        </authorList>
    </citation>
    <scope>NUCLEOTIDE SEQUENCE [LARGE SCALE GENOMIC DNA]</scope>
    <source>
        <strain evidence="3">JCM 14546</strain>
    </source>
</reference>
<evidence type="ECO:0000313" key="2">
    <source>
        <dbReference type="EMBL" id="GAA2000334.1"/>
    </source>
</evidence>
<dbReference type="Pfam" id="PF14542">
    <property type="entry name" value="Acetyltransf_CG"/>
    <property type="match status" value="1"/>
</dbReference>
<sequence length="116" mass="12456">MTSDSPAPTAPATVKAGGLTLRLTHAPAQHRFLAETLDASGAPADRIGFASYHDAGGERIFDHTVTHPQHEGRGVAAALVRYALDETVAEGKRIVPVCSYVVDFVRTRHDWDSHLA</sequence>
<organism evidence="2 3">
    <name type="scientific">Brevibacterium samyangense</name>
    <dbReference type="NCBI Taxonomy" id="366888"/>
    <lineage>
        <taxon>Bacteria</taxon>
        <taxon>Bacillati</taxon>
        <taxon>Actinomycetota</taxon>
        <taxon>Actinomycetes</taxon>
        <taxon>Micrococcales</taxon>
        <taxon>Brevibacteriaceae</taxon>
        <taxon>Brevibacterium</taxon>
    </lineage>
</organism>
<name>A0ABP5EPQ8_9MICO</name>
<dbReference type="Gene3D" id="3.40.630.30">
    <property type="match status" value="1"/>
</dbReference>
<keyword evidence="3" id="KW-1185">Reference proteome</keyword>
<dbReference type="Proteomes" id="UP001500755">
    <property type="component" value="Unassembled WGS sequence"/>
</dbReference>
<comment type="caution">
    <text evidence="2">The sequence shown here is derived from an EMBL/GenBank/DDBJ whole genome shotgun (WGS) entry which is preliminary data.</text>
</comment>
<accession>A0ABP5EPQ8</accession>
<dbReference type="CDD" id="cd04301">
    <property type="entry name" value="NAT_SF"/>
    <property type="match status" value="1"/>
</dbReference>
<dbReference type="EMBL" id="BAAANO010000005">
    <property type="protein sequence ID" value="GAA2000334.1"/>
    <property type="molecule type" value="Genomic_DNA"/>
</dbReference>
<dbReference type="InterPro" id="IPR031165">
    <property type="entry name" value="GNAT_YJDJ"/>
</dbReference>
<dbReference type="PROSITE" id="PS51729">
    <property type="entry name" value="GNAT_YJDJ"/>
    <property type="match status" value="1"/>
</dbReference>
<evidence type="ECO:0000259" key="1">
    <source>
        <dbReference type="PROSITE" id="PS51729"/>
    </source>
</evidence>
<dbReference type="PANTHER" id="PTHR31435">
    <property type="entry name" value="PROTEIN NATD1"/>
    <property type="match status" value="1"/>
</dbReference>
<dbReference type="InterPro" id="IPR016181">
    <property type="entry name" value="Acyl_CoA_acyltransferase"/>
</dbReference>
<feature type="domain" description="N-acetyltransferase" evidence="1">
    <location>
        <begin position="24"/>
        <end position="116"/>
    </location>
</feature>
<dbReference type="SUPFAM" id="SSF55729">
    <property type="entry name" value="Acyl-CoA N-acyltransferases (Nat)"/>
    <property type="match status" value="1"/>
</dbReference>
<gene>
    <name evidence="2" type="ORF">GCM10009755_05150</name>
</gene>
<dbReference type="InterPro" id="IPR045057">
    <property type="entry name" value="Gcn5-rel_NAT"/>
</dbReference>
<proteinExistence type="predicted"/>